<dbReference type="Gene3D" id="3.10.610.10">
    <property type="entry name" value="GSPII I/J protein-like"/>
    <property type="match status" value="1"/>
</dbReference>
<feature type="coiled-coil region" evidence="10">
    <location>
        <begin position="40"/>
        <end position="67"/>
    </location>
</feature>
<keyword evidence="4" id="KW-1003">Cell membrane</keyword>
<protein>
    <recommendedName>
        <fullName evidence="3">Type II secretion system protein J</fullName>
    </recommendedName>
</protein>
<evidence type="ECO:0000313" key="12">
    <source>
        <dbReference type="EMBL" id="ROQ18910.1"/>
    </source>
</evidence>
<dbReference type="SUPFAM" id="SSF54523">
    <property type="entry name" value="Pili subunits"/>
    <property type="match status" value="1"/>
</dbReference>
<dbReference type="NCBIfam" id="TIGR02532">
    <property type="entry name" value="IV_pilin_GFxxxE"/>
    <property type="match status" value="1"/>
</dbReference>
<evidence type="ECO:0000256" key="2">
    <source>
        <dbReference type="ARBA" id="ARBA00011084"/>
    </source>
</evidence>
<accession>A0A3N1NWV4</accession>
<keyword evidence="8 11" id="KW-1133">Transmembrane helix</keyword>
<evidence type="ECO:0000256" key="7">
    <source>
        <dbReference type="ARBA" id="ARBA00022692"/>
    </source>
</evidence>
<evidence type="ECO:0000256" key="5">
    <source>
        <dbReference type="ARBA" id="ARBA00022481"/>
    </source>
</evidence>
<sequence>MRRQRGFTLIEMMVAMAIFALIGVAAYSVFNQVSLADRSSQEASKRLAEVQQAMLTIERDMTQLSSRQVRFPNGDKQSEVLAGKHFFLDSEDDGILFTRRGWQNPSAMLPRSEIQLAAYRLEKGELIKQYYFYPDPEVGVEPQRQVLLTGVEELKIRYYDGENWQDNWAASELPQAIAITLKLKDYGEIVRRFATPSKGRGKAKEDS</sequence>
<organism evidence="12 13">
    <name type="scientific">Gallaecimonas pentaromativorans</name>
    <dbReference type="NCBI Taxonomy" id="584787"/>
    <lineage>
        <taxon>Bacteria</taxon>
        <taxon>Pseudomonadati</taxon>
        <taxon>Pseudomonadota</taxon>
        <taxon>Gammaproteobacteria</taxon>
        <taxon>Enterobacterales</taxon>
        <taxon>Gallaecimonadaceae</taxon>
        <taxon>Gallaecimonas</taxon>
    </lineage>
</organism>
<dbReference type="GO" id="GO:0005886">
    <property type="term" value="C:plasma membrane"/>
    <property type="evidence" value="ECO:0007669"/>
    <property type="project" value="UniProtKB-SubCell"/>
</dbReference>
<dbReference type="InterPro" id="IPR010055">
    <property type="entry name" value="T2SS_protein-GspJ"/>
</dbReference>
<keyword evidence="6" id="KW-0997">Cell inner membrane</keyword>
<dbReference type="EMBL" id="RJUL01000013">
    <property type="protein sequence ID" value="ROQ18910.1"/>
    <property type="molecule type" value="Genomic_DNA"/>
</dbReference>
<evidence type="ECO:0000313" key="13">
    <source>
        <dbReference type="Proteomes" id="UP000268033"/>
    </source>
</evidence>
<dbReference type="GO" id="GO:0015628">
    <property type="term" value="P:protein secretion by the type II secretion system"/>
    <property type="evidence" value="ECO:0007669"/>
    <property type="project" value="InterPro"/>
</dbReference>
<dbReference type="InterPro" id="IPR045584">
    <property type="entry name" value="Pilin-like"/>
</dbReference>
<dbReference type="NCBIfam" id="TIGR01711">
    <property type="entry name" value="gspJ"/>
    <property type="match status" value="1"/>
</dbReference>
<evidence type="ECO:0000256" key="11">
    <source>
        <dbReference type="SAM" id="Phobius"/>
    </source>
</evidence>
<dbReference type="PANTHER" id="PTHR39583:SF2">
    <property type="entry name" value="TYPE II SECRETION SYSTEM PROTEIN J"/>
    <property type="match status" value="1"/>
</dbReference>
<proteinExistence type="inferred from homology"/>
<feature type="transmembrane region" description="Helical" evidence="11">
    <location>
        <begin position="12"/>
        <end position="30"/>
    </location>
</feature>
<name>A0A3N1NWV4_9GAMM</name>
<dbReference type="PANTHER" id="PTHR39583">
    <property type="entry name" value="TYPE II SECRETION SYSTEM PROTEIN J-RELATED"/>
    <property type="match status" value="1"/>
</dbReference>
<dbReference type="InterPro" id="IPR051621">
    <property type="entry name" value="T2SS_protein_J"/>
</dbReference>
<dbReference type="GO" id="GO:0015627">
    <property type="term" value="C:type II protein secretion system complex"/>
    <property type="evidence" value="ECO:0007669"/>
    <property type="project" value="InterPro"/>
</dbReference>
<comment type="subcellular location">
    <subcellularLocation>
        <location evidence="1">Cell inner membrane</location>
        <topology evidence="1">Single-pass membrane protein</topology>
    </subcellularLocation>
</comment>
<dbReference type="InterPro" id="IPR012902">
    <property type="entry name" value="N_methyl_site"/>
</dbReference>
<dbReference type="PROSITE" id="PS00409">
    <property type="entry name" value="PROKAR_NTER_METHYL"/>
    <property type="match status" value="1"/>
</dbReference>
<dbReference type="Proteomes" id="UP000268033">
    <property type="component" value="Unassembled WGS sequence"/>
</dbReference>
<keyword evidence="5" id="KW-0488">Methylation</keyword>
<evidence type="ECO:0000256" key="8">
    <source>
        <dbReference type="ARBA" id="ARBA00022989"/>
    </source>
</evidence>
<dbReference type="Pfam" id="PF07963">
    <property type="entry name" value="N_methyl"/>
    <property type="match status" value="1"/>
</dbReference>
<evidence type="ECO:0000256" key="3">
    <source>
        <dbReference type="ARBA" id="ARBA00021539"/>
    </source>
</evidence>
<evidence type="ECO:0000256" key="9">
    <source>
        <dbReference type="ARBA" id="ARBA00023136"/>
    </source>
</evidence>
<keyword evidence="9 11" id="KW-0472">Membrane</keyword>
<dbReference type="AlphaFoldDB" id="A0A3N1NWV4"/>
<keyword evidence="13" id="KW-1185">Reference proteome</keyword>
<evidence type="ECO:0000256" key="1">
    <source>
        <dbReference type="ARBA" id="ARBA00004377"/>
    </source>
</evidence>
<keyword evidence="10" id="KW-0175">Coiled coil</keyword>
<evidence type="ECO:0000256" key="10">
    <source>
        <dbReference type="SAM" id="Coils"/>
    </source>
</evidence>
<gene>
    <name evidence="12" type="ORF">EDC28_11326</name>
</gene>
<keyword evidence="7 11" id="KW-0812">Transmembrane</keyword>
<comment type="similarity">
    <text evidence="2">Belongs to the GSP J family.</text>
</comment>
<dbReference type="STRING" id="584787.GCA_001247655_03329"/>
<comment type="caution">
    <text evidence="12">The sequence shown here is derived from an EMBL/GenBank/DDBJ whole genome shotgun (WGS) entry which is preliminary data.</text>
</comment>
<evidence type="ECO:0000256" key="4">
    <source>
        <dbReference type="ARBA" id="ARBA00022475"/>
    </source>
</evidence>
<reference evidence="12 13" key="1">
    <citation type="submission" date="2018-11" db="EMBL/GenBank/DDBJ databases">
        <title>Genomic Encyclopedia of Type Strains, Phase IV (KMG-IV): sequencing the most valuable type-strain genomes for metagenomic binning, comparative biology and taxonomic classification.</title>
        <authorList>
            <person name="Goeker M."/>
        </authorList>
    </citation>
    <scope>NUCLEOTIDE SEQUENCE [LARGE SCALE GENOMIC DNA]</scope>
    <source>
        <strain evidence="12 13">DSM 21945</strain>
    </source>
</reference>
<evidence type="ECO:0000256" key="6">
    <source>
        <dbReference type="ARBA" id="ARBA00022519"/>
    </source>
</evidence>
<dbReference type="RefSeq" id="WP_123422639.1">
    <property type="nucleotide sequence ID" value="NZ_JBLXAC010000018.1"/>
</dbReference>
<dbReference type="Pfam" id="PF11612">
    <property type="entry name" value="T2SSJ"/>
    <property type="match status" value="1"/>
</dbReference>
<dbReference type="Gene3D" id="2.10.70.20">
    <property type="entry name" value="gspk-gspi-gspj complex like domains"/>
    <property type="match status" value="1"/>
</dbReference>